<dbReference type="KEGG" id="cko:CKO_02768"/>
<dbReference type="EMBL" id="CP000822">
    <property type="protein sequence ID" value="ABV13874.1"/>
    <property type="molecule type" value="Genomic_DNA"/>
</dbReference>
<dbReference type="HOGENOM" id="CLU_3199557_0_0_6"/>
<evidence type="ECO:0000313" key="1">
    <source>
        <dbReference type="EMBL" id="ABV13874.1"/>
    </source>
</evidence>
<gene>
    <name evidence="1" type="ordered locus">CKO_02768</name>
</gene>
<sequence>MGHKVLLPVDVVLKTLNFLPFPAGRYSGIFKQFQRDMLLGWRGEE</sequence>
<organism evidence="1 2">
    <name type="scientific">Citrobacter koseri (strain ATCC BAA-895 / CDC 4225-83 / SGSC4696)</name>
    <dbReference type="NCBI Taxonomy" id="290338"/>
    <lineage>
        <taxon>Bacteria</taxon>
        <taxon>Pseudomonadati</taxon>
        <taxon>Pseudomonadota</taxon>
        <taxon>Gammaproteobacteria</taxon>
        <taxon>Enterobacterales</taxon>
        <taxon>Enterobacteriaceae</taxon>
        <taxon>Citrobacter</taxon>
    </lineage>
</organism>
<proteinExistence type="predicted"/>
<accession>A8AK62</accession>
<reference evidence="1 2" key="1">
    <citation type="submission" date="2007-08" db="EMBL/GenBank/DDBJ databases">
        <authorList>
            <consortium name="The Citrobacter koseri Genome Sequencing Project"/>
            <person name="McClelland M."/>
            <person name="Sanderson E.K."/>
            <person name="Porwollik S."/>
            <person name="Spieth J."/>
            <person name="Clifton W.S."/>
            <person name="Latreille P."/>
            <person name="Courtney L."/>
            <person name="Wang C."/>
            <person name="Pepin K."/>
            <person name="Bhonagiri V."/>
            <person name="Nash W."/>
            <person name="Johnson M."/>
            <person name="Thiruvilangam P."/>
            <person name="Wilson R."/>
        </authorList>
    </citation>
    <scope>NUCLEOTIDE SEQUENCE [LARGE SCALE GENOMIC DNA]</scope>
    <source>
        <strain evidence="2">ATCC BAA-895 / CDC 4225-83 / SGSC4696</strain>
    </source>
</reference>
<protein>
    <submittedName>
        <fullName evidence="1">Uncharacterized protein</fullName>
    </submittedName>
</protein>
<dbReference type="Proteomes" id="UP000008148">
    <property type="component" value="Chromosome"/>
</dbReference>
<name>A8AK62_CITK8</name>
<dbReference type="AlphaFoldDB" id="A8AK62"/>
<keyword evidence="2" id="KW-1185">Reference proteome</keyword>
<evidence type="ECO:0000313" key="2">
    <source>
        <dbReference type="Proteomes" id="UP000008148"/>
    </source>
</evidence>